<evidence type="ECO:0000313" key="3">
    <source>
        <dbReference type="EMBL" id="APA89312.1"/>
    </source>
</evidence>
<accession>A0A1I9YSY6</accession>
<name>A0A1I9YSY6_9BURK</name>
<feature type="region of interest" description="Disordered" evidence="1">
    <location>
        <begin position="32"/>
        <end position="107"/>
    </location>
</feature>
<sequence>MKTVSGSIGVSMSALVAALMLGAAGVAYAQQPGDTGGSMSGAGAAPGTSVGTGAGPSPILGAGTSLAATRGIGSGPALNNMRANGTSLYMNPDPRAPNMTGRAAPAR</sequence>
<gene>
    <name evidence="3" type="ORF">BJG93_25200</name>
</gene>
<dbReference type="EMBL" id="CP017562">
    <property type="protein sequence ID" value="APA89312.1"/>
    <property type="molecule type" value="Genomic_DNA"/>
</dbReference>
<feature type="chain" id="PRO_5009607648" evidence="2">
    <location>
        <begin position="30"/>
        <end position="107"/>
    </location>
</feature>
<organism evidence="3 4">
    <name type="scientific">Paraburkholderia sprentiae WSM5005</name>
    <dbReference type="NCBI Taxonomy" id="754502"/>
    <lineage>
        <taxon>Bacteria</taxon>
        <taxon>Pseudomonadati</taxon>
        <taxon>Pseudomonadota</taxon>
        <taxon>Betaproteobacteria</taxon>
        <taxon>Burkholderiales</taxon>
        <taxon>Burkholderiaceae</taxon>
        <taxon>Paraburkholderia</taxon>
    </lineage>
</organism>
<feature type="signal peptide" evidence="2">
    <location>
        <begin position="1"/>
        <end position="29"/>
    </location>
</feature>
<keyword evidence="2" id="KW-0732">Signal</keyword>
<reference evidence="3" key="1">
    <citation type="submission" date="2016-09" db="EMBL/GenBank/DDBJ databases">
        <title>The Complete Genome of Burkholderia sprentiae wsm5005.</title>
        <authorList>
            <person name="De Meyer S."/>
            <person name="Wang P."/>
            <person name="Terpolilli J."/>
        </authorList>
    </citation>
    <scope>NUCLEOTIDE SEQUENCE [LARGE SCALE GENOMIC DNA]</scope>
    <source>
        <strain evidence="3">WSM5005</strain>
    </source>
</reference>
<proteinExistence type="predicted"/>
<reference evidence="3" key="2">
    <citation type="submission" date="2021-06" db="EMBL/GenBank/DDBJ databases">
        <authorList>
            <person name="Rogers T.H."/>
            <person name="Ramsay J.P."/>
            <person name="Wang P."/>
            <person name="Terpolilli J."/>
        </authorList>
    </citation>
    <scope>NUCLEOTIDE SEQUENCE</scope>
    <source>
        <strain evidence="3">WSM5005</strain>
    </source>
</reference>
<protein>
    <submittedName>
        <fullName evidence="3">Uncharacterized protein</fullName>
    </submittedName>
</protein>
<keyword evidence="4" id="KW-1185">Reference proteome</keyword>
<dbReference type="Proteomes" id="UP000179860">
    <property type="component" value="Chromosome 2"/>
</dbReference>
<evidence type="ECO:0000313" key="4">
    <source>
        <dbReference type="Proteomes" id="UP000179860"/>
    </source>
</evidence>
<dbReference type="KEGG" id="pspw:BJG93_25200"/>
<dbReference type="OrthoDB" id="9115445at2"/>
<evidence type="ECO:0000256" key="1">
    <source>
        <dbReference type="SAM" id="MobiDB-lite"/>
    </source>
</evidence>
<dbReference type="AlphaFoldDB" id="A0A1I9YSY6"/>
<evidence type="ECO:0000256" key="2">
    <source>
        <dbReference type="SAM" id="SignalP"/>
    </source>
</evidence>